<dbReference type="PROSITE" id="PS01124">
    <property type="entry name" value="HTH_ARAC_FAMILY_2"/>
    <property type="match status" value="1"/>
</dbReference>
<accession>A0A7X6L606</accession>
<dbReference type="Pfam" id="PF01965">
    <property type="entry name" value="DJ-1_PfpI"/>
    <property type="match status" value="1"/>
</dbReference>
<dbReference type="AlphaFoldDB" id="A0A7X6L606"/>
<dbReference type="RefSeq" id="WP_062973404.1">
    <property type="nucleotide sequence ID" value="NZ_JAAXOS010000009.1"/>
</dbReference>
<dbReference type="SUPFAM" id="SSF46689">
    <property type="entry name" value="Homeodomain-like"/>
    <property type="match status" value="2"/>
</dbReference>
<keyword evidence="2" id="KW-0238">DNA-binding</keyword>
<keyword evidence="6" id="KW-1185">Reference proteome</keyword>
<dbReference type="InterPro" id="IPR018060">
    <property type="entry name" value="HTH_AraC"/>
</dbReference>
<dbReference type="SUPFAM" id="SSF52317">
    <property type="entry name" value="Class I glutamine amidotransferase-like"/>
    <property type="match status" value="1"/>
</dbReference>
<protein>
    <submittedName>
        <fullName evidence="5">Helix-turn-helix domain-containing protein</fullName>
    </submittedName>
</protein>
<dbReference type="Proteomes" id="UP000540698">
    <property type="component" value="Unassembled WGS sequence"/>
</dbReference>
<sequence>MRSLAVLAVDDVIPFDLAVPLEIFGRAQQEDGTPAYEVHVCGVNSDVPSKFFEISCLGDIEYLEEEAGTIIVPGAMSYRSRPSERLRKALVRAHERGARVASICLGAFTLASVGLLDGRRATTHWMAATELSRSYPRVRVDPTVLYVDNGSILTSAGAAAGLDLCLHMVRMDYGTAVAADTARLSVMPLTRDGGQAQFIAERPRSEADSMSLNPTLEWAETMLGEKITVLDLAERAGVSKRTLIRRFHEQVRMTPNEWLQTVRVRKAQVLLETTILTMECITDQTGFASVAAFRKVFRKTVGITPQAYRRAFR</sequence>
<dbReference type="SMART" id="SM00342">
    <property type="entry name" value="HTH_ARAC"/>
    <property type="match status" value="1"/>
</dbReference>
<evidence type="ECO:0000313" key="6">
    <source>
        <dbReference type="Proteomes" id="UP000540698"/>
    </source>
</evidence>
<dbReference type="PANTHER" id="PTHR43130:SF3">
    <property type="entry name" value="HTH-TYPE TRANSCRIPTIONAL REGULATOR RV1931C"/>
    <property type="match status" value="1"/>
</dbReference>
<dbReference type="GO" id="GO:0003700">
    <property type="term" value="F:DNA-binding transcription factor activity"/>
    <property type="evidence" value="ECO:0007669"/>
    <property type="project" value="InterPro"/>
</dbReference>
<evidence type="ECO:0000313" key="5">
    <source>
        <dbReference type="EMBL" id="NKY28506.1"/>
    </source>
</evidence>
<dbReference type="InterPro" id="IPR002818">
    <property type="entry name" value="DJ-1/PfpI"/>
</dbReference>
<reference evidence="5 6" key="1">
    <citation type="submission" date="2020-04" db="EMBL/GenBank/DDBJ databases">
        <title>MicrobeNet Type strains.</title>
        <authorList>
            <person name="Nicholson A.C."/>
        </authorList>
    </citation>
    <scope>NUCLEOTIDE SEQUENCE [LARGE SCALE GENOMIC DNA]</scope>
    <source>
        <strain evidence="5 6">DSM 44956</strain>
    </source>
</reference>
<evidence type="ECO:0000256" key="3">
    <source>
        <dbReference type="ARBA" id="ARBA00023163"/>
    </source>
</evidence>
<dbReference type="CDD" id="cd03137">
    <property type="entry name" value="GATase1_AraC_1"/>
    <property type="match status" value="1"/>
</dbReference>
<dbReference type="PANTHER" id="PTHR43130">
    <property type="entry name" value="ARAC-FAMILY TRANSCRIPTIONAL REGULATOR"/>
    <property type="match status" value="1"/>
</dbReference>
<gene>
    <name evidence="5" type="ORF">HGB38_20085</name>
</gene>
<evidence type="ECO:0000259" key="4">
    <source>
        <dbReference type="PROSITE" id="PS01124"/>
    </source>
</evidence>
<proteinExistence type="predicted"/>
<evidence type="ECO:0000256" key="1">
    <source>
        <dbReference type="ARBA" id="ARBA00023015"/>
    </source>
</evidence>
<dbReference type="Pfam" id="PF12833">
    <property type="entry name" value="HTH_18"/>
    <property type="match status" value="1"/>
</dbReference>
<keyword evidence="1" id="KW-0805">Transcription regulation</keyword>
<comment type="caution">
    <text evidence="5">The sequence shown here is derived from an EMBL/GenBank/DDBJ whole genome shotgun (WGS) entry which is preliminary data.</text>
</comment>
<evidence type="ECO:0000256" key="2">
    <source>
        <dbReference type="ARBA" id="ARBA00023125"/>
    </source>
</evidence>
<dbReference type="GO" id="GO:0043565">
    <property type="term" value="F:sequence-specific DNA binding"/>
    <property type="evidence" value="ECO:0007669"/>
    <property type="project" value="InterPro"/>
</dbReference>
<dbReference type="Gene3D" id="3.40.50.880">
    <property type="match status" value="1"/>
</dbReference>
<dbReference type="PROSITE" id="PS00041">
    <property type="entry name" value="HTH_ARAC_FAMILY_1"/>
    <property type="match status" value="1"/>
</dbReference>
<feature type="domain" description="HTH araC/xylS-type" evidence="4">
    <location>
        <begin position="213"/>
        <end position="311"/>
    </location>
</feature>
<organism evidence="5 6">
    <name type="scientific">Nocardia gamkensis</name>
    <dbReference type="NCBI Taxonomy" id="352869"/>
    <lineage>
        <taxon>Bacteria</taxon>
        <taxon>Bacillati</taxon>
        <taxon>Actinomycetota</taxon>
        <taxon>Actinomycetes</taxon>
        <taxon>Mycobacteriales</taxon>
        <taxon>Nocardiaceae</taxon>
        <taxon>Nocardia</taxon>
    </lineage>
</organism>
<dbReference type="Gene3D" id="1.10.10.60">
    <property type="entry name" value="Homeodomain-like"/>
    <property type="match status" value="1"/>
</dbReference>
<dbReference type="InterPro" id="IPR052158">
    <property type="entry name" value="INH-QAR"/>
</dbReference>
<dbReference type="InterPro" id="IPR009057">
    <property type="entry name" value="Homeodomain-like_sf"/>
</dbReference>
<dbReference type="EMBL" id="JAAXOS010000009">
    <property type="protein sequence ID" value="NKY28506.1"/>
    <property type="molecule type" value="Genomic_DNA"/>
</dbReference>
<name>A0A7X6L606_9NOCA</name>
<dbReference type="InterPro" id="IPR029062">
    <property type="entry name" value="Class_I_gatase-like"/>
</dbReference>
<keyword evidence="3" id="KW-0804">Transcription</keyword>
<dbReference type="InterPro" id="IPR018062">
    <property type="entry name" value="HTH_AraC-typ_CS"/>
</dbReference>